<dbReference type="Pfam" id="PF06429">
    <property type="entry name" value="Flg_bbr_C"/>
    <property type="match status" value="1"/>
</dbReference>
<dbReference type="SUPFAM" id="SSF117143">
    <property type="entry name" value="Flagellar hook protein flgE"/>
    <property type="match status" value="1"/>
</dbReference>
<evidence type="ECO:0000256" key="2">
    <source>
        <dbReference type="ARBA" id="ARBA00009677"/>
    </source>
</evidence>
<dbReference type="InterPro" id="IPR001444">
    <property type="entry name" value="Flag_bb_rod_N"/>
</dbReference>
<dbReference type="InterPro" id="IPR011491">
    <property type="entry name" value="FlgE_D2"/>
</dbReference>
<dbReference type="InterPro" id="IPR037925">
    <property type="entry name" value="FlgE/F/G-like"/>
</dbReference>
<keyword evidence="4 5" id="KW-0975">Bacterial flagellum</keyword>
<dbReference type="PROSITE" id="PS00588">
    <property type="entry name" value="FLAGELLA_BB_ROD"/>
    <property type="match status" value="1"/>
</dbReference>
<dbReference type="Gene3D" id="2.60.98.20">
    <property type="entry name" value="Flagellar hook protein FlgE"/>
    <property type="match status" value="1"/>
</dbReference>
<proteinExistence type="inferred from homology"/>
<feature type="domain" description="Flagellar basal-body/hook protein C-terminal" evidence="7">
    <location>
        <begin position="366"/>
        <end position="411"/>
    </location>
</feature>
<evidence type="ECO:0000259" key="9">
    <source>
        <dbReference type="Pfam" id="PF22692"/>
    </source>
</evidence>
<evidence type="ECO:0000259" key="7">
    <source>
        <dbReference type="Pfam" id="PF06429"/>
    </source>
</evidence>
<feature type="domain" description="Flagellar hook protein FlgE/F/G-like D1" evidence="9">
    <location>
        <begin position="90"/>
        <end position="153"/>
    </location>
</feature>
<evidence type="ECO:0000313" key="11">
    <source>
        <dbReference type="Proteomes" id="UP000005540"/>
    </source>
</evidence>
<dbReference type="GO" id="GO:0009424">
    <property type="term" value="C:bacterial-type flagellum hook"/>
    <property type="evidence" value="ECO:0007669"/>
    <property type="project" value="TreeGrafter"/>
</dbReference>
<evidence type="ECO:0000313" key="10">
    <source>
        <dbReference type="EMBL" id="EEP61412.1"/>
    </source>
</evidence>
<evidence type="ECO:0000256" key="1">
    <source>
        <dbReference type="ARBA" id="ARBA00004117"/>
    </source>
</evidence>
<dbReference type="Pfam" id="PF07559">
    <property type="entry name" value="FlgE_D2"/>
    <property type="match status" value="1"/>
</dbReference>
<dbReference type="GO" id="GO:0009425">
    <property type="term" value="C:bacterial-type flagellum basal body"/>
    <property type="evidence" value="ECO:0007669"/>
    <property type="project" value="UniProtKB-SubCell"/>
</dbReference>
<dbReference type="Pfam" id="PF22692">
    <property type="entry name" value="LlgE_F_G_D1"/>
    <property type="match status" value="1"/>
</dbReference>
<dbReference type="InterPro" id="IPR019776">
    <property type="entry name" value="Flagellar_basal_body_rod_CS"/>
</dbReference>
<evidence type="ECO:0000256" key="3">
    <source>
        <dbReference type="ARBA" id="ARBA00019015"/>
    </source>
</evidence>
<evidence type="ECO:0000259" key="8">
    <source>
        <dbReference type="Pfam" id="PF07559"/>
    </source>
</evidence>
<dbReference type="PANTHER" id="PTHR30435">
    <property type="entry name" value="FLAGELLAR PROTEIN"/>
    <property type="match status" value="1"/>
</dbReference>
<dbReference type="EMBL" id="ABZS01000003">
    <property type="protein sequence ID" value="EEP61412.1"/>
    <property type="molecule type" value="Genomic_DNA"/>
</dbReference>
<dbReference type="AlphaFoldDB" id="C4FHL9"/>
<comment type="subcellular location">
    <subcellularLocation>
        <location evidence="1 5">Bacterial flagellum basal body</location>
    </subcellularLocation>
</comment>
<dbReference type="InterPro" id="IPR010930">
    <property type="entry name" value="Flg_bb/hook_C_dom"/>
</dbReference>
<comment type="similarity">
    <text evidence="2 5">Belongs to the flagella basal body rod proteins family.</text>
</comment>
<organism evidence="10 11">
    <name type="scientific">Sulfurihydrogenibium yellowstonense SS-5</name>
    <dbReference type="NCBI Taxonomy" id="432331"/>
    <lineage>
        <taxon>Bacteria</taxon>
        <taxon>Pseudomonadati</taxon>
        <taxon>Aquificota</taxon>
        <taxon>Aquificia</taxon>
        <taxon>Aquificales</taxon>
        <taxon>Hydrogenothermaceae</taxon>
        <taxon>Sulfurihydrogenibium</taxon>
    </lineage>
</organism>
<comment type="caution">
    <text evidence="10">The sequence shown here is derived from an EMBL/GenBank/DDBJ whole genome shotgun (WGS) entry which is preliminary data.</text>
</comment>
<comment type="function">
    <text evidence="5">A flexible structure which links the flagellar filament to the drive apparatus in the basal body.</text>
</comment>
<keyword evidence="11" id="KW-1185">Reference proteome</keyword>
<dbReference type="PANTHER" id="PTHR30435:SF1">
    <property type="entry name" value="FLAGELLAR HOOK PROTEIN FLGE"/>
    <property type="match status" value="1"/>
</dbReference>
<dbReference type="OrthoDB" id="9804559at2"/>
<gene>
    <name evidence="10" type="ORF">SULYE_0047</name>
</gene>
<sequence>MLQSFYTAITGLNGNQQWLNVISDNIANVNTIGFKSERVTFEDLIAHSLTTFANNTPKNTEIGGGSFIALTTKDFSQGSFMNTNSPTDLALDGEGFFMVKDNQGTVYYTRAGQFRLNADGDLVNVDGMKLQGWTLDDKGNIIGALDKINVPYAINPTITTKISLVEPTNLDSRSNVISATFDPTDSTTFNYVNSMTVYDSLGNPHTLSFYFQKTNESSTGSTWKVYVYMDNDLTTQVGSSTLNFDTNGNLTSGSPFTLSLTLTNGATSPQSITVDVSKIKQVASDFIFYANQDGFAKGDLIGVAVAEDGIIKGMYSNGNVKNIARLAVATFKDKEMLVRKGNNLYLPNTQTFTPIITPGGILSKVRSGFLELSNVDISREFINLITAQRAYQANARVITTDDQILQEAMNIKR</sequence>
<evidence type="ECO:0000256" key="5">
    <source>
        <dbReference type="RuleBase" id="RU362116"/>
    </source>
</evidence>
<dbReference type="InterPro" id="IPR053967">
    <property type="entry name" value="LlgE_F_G-like_D1"/>
</dbReference>
<protein>
    <recommendedName>
        <fullName evidence="3 5">Flagellar hook protein FlgE</fullName>
    </recommendedName>
</protein>
<dbReference type="Pfam" id="PF00460">
    <property type="entry name" value="Flg_bb_rod"/>
    <property type="match status" value="1"/>
</dbReference>
<evidence type="ECO:0000259" key="6">
    <source>
        <dbReference type="Pfam" id="PF00460"/>
    </source>
</evidence>
<name>C4FHL9_9AQUI</name>
<dbReference type="NCBIfam" id="TIGR03506">
    <property type="entry name" value="FlgEFG_subfam"/>
    <property type="match status" value="1"/>
</dbReference>
<feature type="domain" description="Flagellar basal body rod protein N-terminal" evidence="6">
    <location>
        <begin position="5"/>
        <end position="35"/>
    </location>
</feature>
<dbReference type="InterPro" id="IPR020013">
    <property type="entry name" value="Flagellar_FlgE/F/G"/>
</dbReference>
<dbReference type="Proteomes" id="UP000005540">
    <property type="component" value="Unassembled WGS sequence"/>
</dbReference>
<keyword evidence="10" id="KW-0966">Cell projection</keyword>
<feature type="domain" description="Flagellar hook protein FlgE D2" evidence="8">
    <location>
        <begin position="169"/>
        <end position="295"/>
    </location>
</feature>
<dbReference type="GO" id="GO:0071978">
    <property type="term" value="P:bacterial-type flagellum-dependent swarming motility"/>
    <property type="evidence" value="ECO:0007669"/>
    <property type="project" value="TreeGrafter"/>
</dbReference>
<dbReference type="RefSeq" id="WP_007545411.1">
    <property type="nucleotide sequence ID" value="NZ_ABZS01000003.1"/>
</dbReference>
<evidence type="ECO:0000256" key="4">
    <source>
        <dbReference type="ARBA" id="ARBA00023143"/>
    </source>
</evidence>
<dbReference type="InterPro" id="IPR037058">
    <property type="entry name" value="Falgellar_hook_FlgE_sf"/>
</dbReference>
<accession>C4FHL9</accession>
<keyword evidence="10" id="KW-0282">Flagellum</keyword>
<reference evidence="10 11" key="1">
    <citation type="submission" date="2009-04" db="EMBL/GenBank/DDBJ databases">
        <authorList>
            <person name="Reysenbach A.-L."/>
            <person name="Heidelberg J.F."/>
            <person name="Nelson W.C."/>
        </authorList>
    </citation>
    <scope>NUCLEOTIDE SEQUENCE [LARGE SCALE GENOMIC DNA]</scope>
    <source>
        <strain evidence="10 11">SS-5</strain>
    </source>
</reference>
<dbReference type="GO" id="GO:0005829">
    <property type="term" value="C:cytosol"/>
    <property type="evidence" value="ECO:0007669"/>
    <property type="project" value="TreeGrafter"/>
</dbReference>
<keyword evidence="10" id="KW-0969">Cilium</keyword>